<feature type="domain" description="GerMN" evidence="2">
    <location>
        <begin position="80"/>
        <end position="168"/>
    </location>
</feature>
<evidence type="ECO:0000256" key="1">
    <source>
        <dbReference type="SAM" id="SignalP"/>
    </source>
</evidence>
<dbReference type="InterPro" id="IPR019606">
    <property type="entry name" value="GerMN"/>
</dbReference>
<dbReference type="KEGG" id="swo:Swol_1052"/>
<keyword evidence="4" id="KW-1185">Reference proteome</keyword>
<feature type="signal peptide" evidence="1">
    <location>
        <begin position="1"/>
        <end position="26"/>
    </location>
</feature>
<sequence>MNLVRKAPALILILLLLWLPSGCVQQTGKVPGDKDNKEKPAPSTPVAQTADLAVYYLKMTNDDAYLVREVHQLKKSSNLPQLALNELIKGKPLTPGANRVLPPDTKVLGIKIDKGLATVNFSSEVLKANVGASGEALGIASIVNTLTEFPDIQKVSFMVDGQVEKAIDWWGHIGLSEQPFSRNLAVVYEPVIWVTSPTPGDTISSPVEVSGTARVFEAMVSIRIKDAQGKTLVQDYTAASEGAPGRGIFQKEITFKAPGPGEGQIEVFWLSMKDGSEQDKVIIPVKWK</sequence>
<dbReference type="STRING" id="335541.Swol_1052"/>
<dbReference type="eggNOG" id="COG5401">
    <property type="taxonomic scope" value="Bacteria"/>
</dbReference>
<dbReference type="HOGENOM" id="CLU_962173_0_0_9"/>
<evidence type="ECO:0000313" key="4">
    <source>
        <dbReference type="Proteomes" id="UP000001968"/>
    </source>
</evidence>
<evidence type="ECO:0000259" key="2">
    <source>
        <dbReference type="SMART" id="SM00909"/>
    </source>
</evidence>
<organism evidence="3 4">
    <name type="scientific">Syntrophomonas wolfei subsp. wolfei (strain DSM 2245B / Goettingen)</name>
    <dbReference type="NCBI Taxonomy" id="335541"/>
    <lineage>
        <taxon>Bacteria</taxon>
        <taxon>Bacillati</taxon>
        <taxon>Bacillota</taxon>
        <taxon>Clostridia</taxon>
        <taxon>Eubacteriales</taxon>
        <taxon>Syntrophomonadaceae</taxon>
        <taxon>Syntrophomonas</taxon>
    </lineage>
</organism>
<feature type="chain" id="PRO_5004168547" evidence="1">
    <location>
        <begin position="27"/>
        <end position="288"/>
    </location>
</feature>
<evidence type="ECO:0000313" key="3">
    <source>
        <dbReference type="EMBL" id="ABI68364.1"/>
    </source>
</evidence>
<reference evidence="4" key="1">
    <citation type="journal article" date="2010" name="Environ. Microbiol.">
        <title>The genome of Syntrophomonas wolfei: new insights into syntrophic metabolism and biohydrogen production.</title>
        <authorList>
            <person name="Sieber J.R."/>
            <person name="Sims D.R."/>
            <person name="Han C."/>
            <person name="Kim E."/>
            <person name="Lykidis A."/>
            <person name="Lapidus A.L."/>
            <person name="McDonnald E."/>
            <person name="Rohlin L."/>
            <person name="Culley D.E."/>
            <person name="Gunsalus R."/>
            <person name="McInerney M.J."/>
        </authorList>
    </citation>
    <scope>NUCLEOTIDE SEQUENCE [LARGE SCALE GENOMIC DNA]</scope>
    <source>
        <strain evidence="4">DSM 2245B / Goettingen</strain>
    </source>
</reference>
<dbReference type="EMBL" id="CP000448">
    <property type="protein sequence ID" value="ABI68364.1"/>
    <property type="molecule type" value="Genomic_DNA"/>
</dbReference>
<dbReference type="InterPro" id="IPR018911">
    <property type="entry name" value="Gmad2_Ig-like_dom"/>
</dbReference>
<protein>
    <submittedName>
        <fullName evidence="3">Spore germination protein-like protein</fullName>
    </submittedName>
</protein>
<dbReference type="RefSeq" id="WP_011640469.1">
    <property type="nucleotide sequence ID" value="NC_008346.1"/>
</dbReference>
<dbReference type="Proteomes" id="UP000001968">
    <property type="component" value="Chromosome"/>
</dbReference>
<dbReference type="OrthoDB" id="9809406at2"/>
<name>Q0AY40_SYNWW</name>
<dbReference type="Pfam" id="PF10646">
    <property type="entry name" value="Germane"/>
    <property type="match status" value="1"/>
</dbReference>
<proteinExistence type="predicted"/>
<dbReference type="SMART" id="SM00909">
    <property type="entry name" value="Germane"/>
    <property type="match status" value="1"/>
</dbReference>
<gene>
    <name evidence="3" type="ordered locus">Swol_1052</name>
</gene>
<accession>Q0AY40</accession>
<dbReference type="Pfam" id="PF10648">
    <property type="entry name" value="Gmad2"/>
    <property type="match status" value="1"/>
</dbReference>
<dbReference type="AlphaFoldDB" id="Q0AY40"/>
<keyword evidence="1" id="KW-0732">Signal</keyword>